<dbReference type="PANTHER" id="PTHR37955">
    <property type="entry name" value="TELLURITE RESISTANCE PROTEIN TEHA"/>
    <property type="match status" value="1"/>
</dbReference>
<feature type="transmembrane region" description="Helical" evidence="5">
    <location>
        <begin position="142"/>
        <end position="162"/>
    </location>
</feature>
<feature type="transmembrane region" description="Helical" evidence="5">
    <location>
        <begin position="41"/>
        <end position="63"/>
    </location>
</feature>
<evidence type="ECO:0000256" key="4">
    <source>
        <dbReference type="ARBA" id="ARBA00023136"/>
    </source>
</evidence>
<reference evidence="6" key="1">
    <citation type="journal article" date="2014" name="Int. J. Syst. Evol. Microbiol.">
        <title>Complete genome sequence of Corynebacterium casei LMG S-19264T (=DSM 44701T), isolated from a smear-ripened cheese.</title>
        <authorList>
            <consortium name="US DOE Joint Genome Institute (JGI-PGF)"/>
            <person name="Walter F."/>
            <person name="Albersmeier A."/>
            <person name="Kalinowski J."/>
            <person name="Ruckert C."/>
        </authorList>
    </citation>
    <scope>NUCLEOTIDE SEQUENCE</scope>
    <source>
        <strain evidence="6">CGMCC 1.15254</strain>
    </source>
</reference>
<protein>
    <submittedName>
        <fullName evidence="6">Transporter</fullName>
    </submittedName>
</protein>
<dbReference type="Pfam" id="PF03595">
    <property type="entry name" value="SLAC1"/>
    <property type="match status" value="1"/>
</dbReference>
<evidence type="ECO:0000256" key="5">
    <source>
        <dbReference type="SAM" id="Phobius"/>
    </source>
</evidence>
<dbReference type="GO" id="GO:0046583">
    <property type="term" value="F:monoatomic cation efflux transmembrane transporter activity"/>
    <property type="evidence" value="ECO:0007669"/>
    <property type="project" value="TreeGrafter"/>
</dbReference>
<feature type="transmembrane region" description="Helical" evidence="5">
    <location>
        <begin position="290"/>
        <end position="311"/>
    </location>
</feature>
<dbReference type="PANTHER" id="PTHR37955:SF1">
    <property type="entry name" value="DEP DOMAIN-CONTAINING PROTEIN"/>
    <property type="match status" value="1"/>
</dbReference>
<comment type="subcellular location">
    <subcellularLocation>
        <location evidence="1">Membrane</location>
        <topology evidence="1">Multi-pass membrane protein</topology>
    </subcellularLocation>
</comment>
<keyword evidence="3 5" id="KW-1133">Transmembrane helix</keyword>
<keyword evidence="7" id="KW-1185">Reference proteome</keyword>
<accession>A0A917C072</accession>
<dbReference type="EMBL" id="BMHV01000010">
    <property type="protein sequence ID" value="GGF63561.1"/>
    <property type="molecule type" value="Genomic_DNA"/>
</dbReference>
<evidence type="ECO:0000313" key="6">
    <source>
        <dbReference type="EMBL" id="GGF63561.1"/>
    </source>
</evidence>
<feature type="transmembrane region" description="Helical" evidence="5">
    <location>
        <begin position="199"/>
        <end position="218"/>
    </location>
</feature>
<feature type="transmembrane region" description="Helical" evidence="5">
    <location>
        <begin position="108"/>
        <end position="130"/>
    </location>
</feature>
<evidence type="ECO:0000256" key="3">
    <source>
        <dbReference type="ARBA" id="ARBA00022989"/>
    </source>
</evidence>
<keyword evidence="4 5" id="KW-0472">Membrane</keyword>
<reference evidence="6" key="2">
    <citation type="submission" date="2020-09" db="EMBL/GenBank/DDBJ databases">
        <authorList>
            <person name="Sun Q."/>
            <person name="Zhou Y."/>
        </authorList>
    </citation>
    <scope>NUCLEOTIDE SEQUENCE</scope>
    <source>
        <strain evidence="6">CGMCC 1.15254</strain>
    </source>
</reference>
<dbReference type="InterPro" id="IPR052951">
    <property type="entry name" value="Tellurite_res_ion_channel"/>
</dbReference>
<evidence type="ECO:0000256" key="1">
    <source>
        <dbReference type="ARBA" id="ARBA00004141"/>
    </source>
</evidence>
<gene>
    <name evidence="6" type="ORF">GCM10011332_16920</name>
</gene>
<feature type="transmembrane region" description="Helical" evidence="5">
    <location>
        <begin position="168"/>
        <end position="187"/>
    </location>
</feature>
<feature type="transmembrane region" description="Helical" evidence="5">
    <location>
        <begin position="230"/>
        <end position="246"/>
    </location>
</feature>
<feature type="transmembrane region" description="Helical" evidence="5">
    <location>
        <begin position="258"/>
        <end position="278"/>
    </location>
</feature>
<name>A0A917C072_9PROT</name>
<dbReference type="AlphaFoldDB" id="A0A917C072"/>
<evidence type="ECO:0000313" key="7">
    <source>
        <dbReference type="Proteomes" id="UP000632498"/>
    </source>
</evidence>
<dbReference type="CDD" id="cd09323">
    <property type="entry name" value="TDT_SLAC1_like"/>
    <property type="match status" value="1"/>
</dbReference>
<dbReference type="Gene3D" id="1.50.10.150">
    <property type="entry name" value="Voltage-dependent anion channel"/>
    <property type="match status" value="1"/>
</dbReference>
<evidence type="ECO:0000256" key="2">
    <source>
        <dbReference type="ARBA" id="ARBA00022692"/>
    </source>
</evidence>
<dbReference type="RefSeq" id="WP_188663836.1">
    <property type="nucleotide sequence ID" value="NZ_BMHV01000010.1"/>
</dbReference>
<feature type="transmembrane region" description="Helical" evidence="5">
    <location>
        <begin position="84"/>
        <end position="102"/>
    </location>
</feature>
<sequence>MSEKHSSLQHFPLPMFSTTMGLSGLTIISHKMEWMLGSNGIVFYTLAYLTLAIYIVILATYTLKSLRYPQAVLADWNHPIKISFFPAASISLLLLGAAFYPINERLSFFLWATGCFFQFFLSMAIISSWINHARYEVVHSTPAWFIPAVGNIIVPLVGVRHAPLELSWFFFAWGILFWVILLILIINRLMFHNPMPQKLLPTLFILLAPPSIGFVSYIQMTGELDTLGRLIYYWAAFFFCLLLSQIHRMVRIKFAMSWWAYTFPLAAFTSATLLMGQLTHLAFFDYLAQVLYVLTWVVIASLFLRTVIALFKCEICVPD</sequence>
<organism evidence="6 7">
    <name type="scientific">Terasakiella brassicae</name>
    <dbReference type="NCBI Taxonomy" id="1634917"/>
    <lineage>
        <taxon>Bacteria</taxon>
        <taxon>Pseudomonadati</taxon>
        <taxon>Pseudomonadota</taxon>
        <taxon>Alphaproteobacteria</taxon>
        <taxon>Rhodospirillales</taxon>
        <taxon>Terasakiellaceae</taxon>
        <taxon>Terasakiella</taxon>
    </lineage>
</organism>
<proteinExistence type="predicted"/>
<dbReference type="GO" id="GO:0005886">
    <property type="term" value="C:plasma membrane"/>
    <property type="evidence" value="ECO:0007669"/>
    <property type="project" value="TreeGrafter"/>
</dbReference>
<dbReference type="Proteomes" id="UP000632498">
    <property type="component" value="Unassembled WGS sequence"/>
</dbReference>
<keyword evidence="2 5" id="KW-0812">Transmembrane</keyword>
<dbReference type="InterPro" id="IPR004695">
    <property type="entry name" value="SLAC1/Mae1/Ssu1/TehA"/>
</dbReference>
<dbReference type="InterPro" id="IPR038665">
    <property type="entry name" value="Voltage-dep_anion_channel_sf"/>
</dbReference>
<comment type="caution">
    <text evidence="6">The sequence shown here is derived from an EMBL/GenBank/DDBJ whole genome shotgun (WGS) entry which is preliminary data.</text>
</comment>